<evidence type="ECO:0000256" key="1">
    <source>
        <dbReference type="ARBA" id="ARBA00022801"/>
    </source>
</evidence>
<gene>
    <name evidence="2" type="ORF">B9Z19DRAFT_1084271</name>
</gene>
<dbReference type="Gene3D" id="3.40.50.1000">
    <property type="entry name" value="HAD superfamily/HAD-like"/>
    <property type="match status" value="1"/>
</dbReference>
<proteinExistence type="predicted"/>
<dbReference type="InterPro" id="IPR051540">
    <property type="entry name" value="S-2-haloacid_dehalogenase"/>
</dbReference>
<name>A0A2T6ZSF5_TUBBO</name>
<dbReference type="Proteomes" id="UP000244722">
    <property type="component" value="Unassembled WGS sequence"/>
</dbReference>
<dbReference type="GO" id="GO:0016787">
    <property type="term" value="F:hydrolase activity"/>
    <property type="evidence" value="ECO:0007669"/>
    <property type="project" value="UniProtKB-KW"/>
</dbReference>
<dbReference type="STRING" id="42251.A0A2T6ZSF5"/>
<dbReference type="PANTHER" id="PTHR43316">
    <property type="entry name" value="HYDROLASE, HALOACID DELAHOGENASE-RELATED"/>
    <property type="match status" value="1"/>
</dbReference>
<dbReference type="InterPro" id="IPR036412">
    <property type="entry name" value="HAD-like_sf"/>
</dbReference>
<dbReference type="Pfam" id="PF00702">
    <property type="entry name" value="Hydrolase"/>
    <property type="match status" value="1"/>
</dbReference>
<dbReference type="Gene3D" id="1.10.150.750">
    <property type="match status" value="1"/>
</dbReference>
<keyword evidence="3" id="KW-1185">Reference proteome</keyword>
<keyword evidence="1" id="KW-0378">Hydrolase</keyword>
<evidence type="ECO:0000313" key="2">
    <source>
        <dbReference type="EMBL" id="PUU78364.1"/>
    </source>
</evidence>
<dbReference type="InterPro" id="IPR023214">
    <property type="entry name" value="HAD_sf"/>
</dbReference>
<dbReference type="PANTHER" id="PTHR43316:SF9">
    <property type="entry name" value="ACID DEHALOGENASE, PUTATIVE (AFU_ORTHOLOGUE AFUA_6G14460)-RELATED"/>
    <property type="match status" value="1"/>
</dbReference>
<protein>
    <submittedName>
        <fullName evidence="2">HAD-like domain-containing protein</fullName>
    </submittedName>
</protein>
<dbReference type="EMBL" id="NESQ01000121">
    <property type="protein sequence ID" value="PUU78364.1"/>
    <property type="molecule type" value="Genomic_DNA"/>
</dbReference>
<evidence type="ECO:0000313" key="3">
    <source>
        <dbReference type="Proteomes" id="UP000244722"/>
    </source>
</evidence>
<dbReference type="SUPFAM" id="SSF56784">
    <property type="entry name" value="HAD-like"/>
    <property type="match status" value="1"/>
</dbReference>
<sequence>MTEKTLLSFKALSFDIYGTLIDWESGIYVAASPLLSRISPQIDTSKPSFFKRYQALEAKRQAETPTLPYGALLSGVYRDLHEQLCAETPLSTAEVEAFGNSVPIWPAFPDTKEALARLKNYYKPIVLSNVDKASFAGSLGKLGGSGTFDEVCTAEEIGSYKPDLKNFGYMLEKAAGLGVEKDEVLVTAQSL</sequence>
<organism evidence="2 3">
    <name type="scientific">Tuber borchii</name>
    <name type="common">White truffle</name>
    <dbReference type="NCBI Taxonomy" id="42251"/>
    <lineage>
        <taxon>Eukaryota</taxon>
        <taxon>Fungi</taxon>
        <taxon>Dikarya</taxon>
        <taxon>Ascomycota</taxon>
        <taxon>Pezizomycotina</taxon>
        <taxon>Pezizomycetes</taxon>
        <taxon>Pezizales</taxon>
        <taxon>Tuberaceae</taxon>
        <taxon>Tuber</taxon>
    </lineage>
</organism>
<dbReference type="OrthoDB" id="444127at2759"/>
<reference evidence="2 3" key="1">
    <citation type="submission" date="2017-04" db="EMBL/GenBank/DDBJ databases">
        <title>Draft genome sequence of Tuber borchii Vittad., a whitish edible truffle.</title>
        <authorList>
            <consortium name="DOE Joint Genome Institute"/>
            <person name="Murat C."/>
            <person name="Kuo A."/>
            <person name="Barry K.W."/>
            <person name="Clum A."/>
            <person name="Dockter R.B."/>
            <person name="Fauchery L."/>
            <person name="Iotti M."/>
            <person name="Kohler A."/>
            <person name="Labutti K."/>
            <person name="Lindquist E.A."/>
            <person name="Lipzen A."/>
            <person name="Ohm R.A."/>
            <person name="Wang M."/>
            <person name="Grigoriev I.V."/>
            <person name="Zambonelli A."/>
            <person name="Martin F.M."/>
        </authorList>
    </citation>
    <scope>NUCLEOTIDE SEQUENCE [LARGE SCALE GENOMIC DNA]</scope>
    <source>
        <strain evidence="2 3">Tbo3840</strain>
    </source>
</reference>
<accession>A0A2T6ZSF5</accession>
<dbReference type="AlphaFoldDB" id="A0A2T6ZSF5"/>
<comment type="caution">
    <text evidence="2">The sequence shown here is derived from an EMBL/GenBank/DDBJ whole genome shotgun (WGS) entry which is preliminary data.</text>
</comment>